<dbReference type="SUPFAM" id="SSF54909">
    <property type="entry name" value="Dimeric alpha+beta barrel"/>
    <property type="match status" value="1"/>
</dbReference>
<evidence type="ECO:0000313" key="2">
    <source>
        <dbReference type="EMBL" id="MFA0789966.1"/>
    </source>
</evidence>
<proteinExistence type="predicted"/>
<sequence length="113" mass="13123">MTITCFIEYCINPHQLEEFREYAENWGKIIPECGGELLGYFLPYEGTNNRAFGLISFDSLVSYEQYRKRLKTSELGAANFRVAMNKKFINKEKRSFLQPVPCTYLAINQGYGK</sequence>
<gene>
    <name evidence="2" type="ORF">ACCI51_05360</name>
</gene>
<reference evidence="2 3" key="1">
    <citation type="submission" date="2024-08" db="EMBL/GenBank/DDBJ databases">
        <authorList>
            <person name="Ishaq N."/>
        </authorList>
    </citation>
    <scope>NUCLEOTIDE SEQUENCE [LARGE SCALE GENOMIC DNA]</scope>
    <source>
        <strain evidence="2 3">JCM 30400</strain>
    </source>
</reference>
<dbReference type="EMBL" id="JBGMEL010000004">
    <property type="protein sequence ID" value="MFA0789966.1"/>
    <property type="molecule type" value="Genomic_DNA"/>
</dbReference>
<name>A0ABV4NKK2_9GAMM</name>
<feature type="domain" description="NIPSNAP" evidence="1">
    <location>
        <begin position="6"/>
        <end position="101"/>
    </location>
</feature>
<dbReference type="InterPro" id="IPR012577">
    <property type="entry name" value="NIPSNAP"/>
</dbReference>
<dbReference type="Proteomes" id="UP001569414">
    <property type="component" value="Unassembled WGS sequence"/>
</dbReference>
<accession>A0ABV4NKK2</accession>
<comment type="caution">
    <text evidence="2">The sequence shown here is derived from an EMBL/GenBank/DDBJ whole genome shotgun (WGS) entry which is preliminary data.</text>
</comment>
<evidence type="ECO:0000259" key="1">
    <source>
        <dbReference type="Pfam" id="PF07978"/>
    </source>
</evidence>
<keyword evidence="3" id="KW-1185">Reference proteome</keyword>
<dbReference type="RefSeq" id="WP_371842864.1">
    <property type="nucleotide sequence ID" value="NZ_JBGMEL010000004.1"/>
</dbReference>
<dbReference type="Gene3D" id="3.30.70.100">
    <property type="match status" value="1"/>
</dbReference>
<dbReference type="Pfam" id="PF07978">
    <property type="entry name" value="NIPSNAP"/>
    <property type="match status" value="1"/>
</dbReference>
<evidence type="ECO:0000313" key="3">
    <source>
        <dbReference type="Proteomes" id="UP001569414"/>
    </source>
</evidence>
<dbReference type="InterPro" id="IPR011008">
    <property type="entry name" value="Dimeric_a/b-barrel"/>
</dbReference>
<protein>
    <submittedName>
        <fullName evidence="2">NIPSNAP family protein</fullName>
    </submittedName>
</protein>
<organism evidence="2 3">
    <name type="scientific">Microbulbifer echini</name>
    <dbReference type="NCBI Taxonomy" id="1529067"/>
    <lineage>
        <taxon>Bacteria</taxon>
        <taxon>Pseudomonadati</taxon>
        <taxon>Pseudomonadota</taxon>
        <taxon>Gammaproteobacteria</taxon>
        <taxon>Cellvibrionales</taxon>
        <taxon>Microbulbiferaceae</taxon>
        <taxon>Microbulbifer</taxon>
    </lineage>
</organism>